<organism evidence="3 4">
    <name type="scientific">Ideonella lacteola</name>
    <dbReference type="NCBI Taxonomy" id="2984193"/>
    <lineage>
        <taxon>Bacteria</taxon>
        <taxon>Pseudomonadati</taxon>
        <taxon>Pseudomonadota</taxon>
        <taxon>Betaproteobacteria</taxon>
        <taxon>Burkholderiales</taxon>
        <taxon>Sphaerotilaceae</taxon>
        <taxon>Ideonella</taxon>
    </lineage>
</organism>
<feature type="signal peptide" evidence="2">
    <location>
        <begin position="1"/>
        <end position="22"/>
    </location>
</feature>
<keyword evidence="4" id="KW-1185">Reference proteome</keyword>
<feature type="compositionally biased region" description="Pro residues" evidence="1">
    <location>
        <begin position="36"/>
        <end position="47"/>
    </location>
</feature>
<evidence type="ECO:0000256" key="2">
    <source>
        <dbReference type="SAM" id="SignalP"/>
    </source>
</evidence>
<keyword evidence="2" id="KW-0732">Signal</keyword>
<feature type="compositionally biased region" description="Acidic residues" evidence="1">
    <location>
        <begin position="93"/>
        <end position="103"/>
    </location>
</feature>
<evidence type="ECO:0000313" key="3">
    <source>
        <dbReference type="EMBL" id="MEK8034531.1"/>
    </source>
</evidence>
<proteinExistence type="predicted"/>
<name>A0ABU9BXE6_9BURK</name>
<comment type="caution">
    <text evidence="3">The sequence shown here is derived from an EMBL/GenBank/DDBJ whole genome shotgun (WGS) entry which is preliminary data.</text>
</comment>
<sequence length="103" mass="10263">MNPSQLTTRPRLAGLFAAVASAAIVAGCGGGGGDGPTPPPPPPPPPASDQVPASAFASPESLFSFALEQTSEANTLETSEPLMFDLVTTEPPTSDDSEPSALG</sequence>
<feature type="chain" id="PRO_5046591918" evidence="2">
    <location>
        <begin position="23"/>
        <end position="103"/>
    </location>
</feature>
<feature type="region of interest" description="Disordered" evidence="1">
    <location>
        <begin position="27"/>
        <end position="54"/>
    </location>
</feature>
<evidence type="ECO:0000256" key="1">
    <source>
        <dbReference type="SAM" id="MobiDB-lite"/>
    </source>
</evidence>
<dbReference type="RefSeq" id="WP_341428960.1">
    <property type="nucleotide sequence ID" value="NZ_JBBUTG010000030.1"/>
</dbReference>
<feature type="region of interest" description="Disordered" evidence="1">
    <location>
        <begin position="75"/>
        <end position="103"/>
    </location>
</feature>
<protein>
    <submittedName>
        <fullName evidence="3">Uncharacterized protein</fullName>
    </submittedName>
</protein>
<gene>
    <name evidence="3" type="ORF">AACH06_27190</name>
</gene>
<accession>A0ABU9BXE6</accession>
<dbReference type="EMBL" id="JBBUTG010000030">
    <property type="protein sequence ID" value="MEK8034531.1"/>
    <property type="molecule type" value="Genomic_DNA"/>
</dbReference>
<evidence type="ECO:0000313" key="4">
    <source>
        <dbReference type="Proteomes" id="UP001371218"/>
    </source>
</evidence>
<dbReference type="Proteomes" id="UP001371218">
    <property type="component" value="Unassembled WGS sequence"/>
</dbReference>
<reference evidence="3 4" key="1">
    <citation type="submission" date="2024-04" db="EMBL/GenBank/DDBJ databases">
        <title>Novel species of the genus Ideonella isolated from streams.</title>
        <authorList>
            <person name="Lu H."/>
        </authorList>
    </citation>
    <scope>NUCLEOTIDE SEQUENCE [LARGE SCALE GENOMIC DNA]</scope>
    <source>
        <strain evidence="3 4">DXS29W</strain>
    </source>
</reference>